<dbReference type="RefSeq" id="WP_069482006.1">
    <property type="nucleotide sequence ID" value="NZ_CP130331.1"/>
</dbReference>
<dbReference type="InterPro" id="IPR004682">
    <property type="entry name" value="TRAP_DctP"/>
</dbReference>
<reference evidence="4 5" key="1">
    <citation type="submission" date="2016-09" db="EMBL/GenBank/DDBJ databases">
        <title>Draft genome sequence of the soil isolate, Lysinibacillus fusiformis M5, a potential hypoxanthine producer.</title>
        <authorList>
            <person name="Gallegos-Monterrosa R."/>
            <person name="Maroti G."/>
            <person name="Balint B."/>
            <person name="Kovacs A.T."/>
        </authorList>
    </citation>
    <scope>NUCLEOTIDE SEQUENCE [LARGE SCALE GENOMIC DNA]</scope>
    <source>
        <strain evidence="4 5">M5</strain>
    </source>
</reference>
<comment type="similarity">
    <text evidence="1">Belongs to the bacterial solute-binding protein 7 family.</text>
</comment>
<dbReference type="PIRSF" id="PIRSF006470">
    <property type="entry name" value="DctB"/>
    <property type="match status" value="1"/>
</dbReference>
<protein>
    <submittedName>
        <fullName evidence="4">C4-dicarboxylate ABC transporter</fullName>
    </submittedName>
</protein>
<dbReference type="NCBIfam" id="TIGR00787">
    <property type="entry name" value="dctP"/>
    <property type="match status" value="1"/>
</dbReference>
<evidence type="ECO:0000313" key="4">
    <source>
        <dbReference type="EMBL" id="ODV57070.1"/>
    </source>
</evidence>
<evidence type="ECO:0000313" key="5">
    <source>
        <dbReference type="Proteomes" id="UP000094784"/>
    </source>
</evidence>
<dbReference type="PANTHER" id="PTHR33376:SF7">
    <property type="entry name" value="C4-DICARBOXYLATE-BINDING PROTEIN DCTB"/>
    <property type="match status" value="1"/>
</dbReference>
<organism evidence="4 5">
    <name type="scientific">Lysinibacillus fusiformis</name>
    <dbReference type="NCBI Taxonomy" id="28031"/>
    <lineage>
        <taxon>Bacteria</taxon>
        <taxon>Bacillati</taxon>
        <taxon>Bacillota</taxon>
        <taxon>Bacilli</taxon>
        <taxon>Bacillales</taxon>
        <taxon>Bacillaceae</taxon>
        <taxon>Lysinibacillus</taxon>
    </lineage>
</organism>
<name>A0A1E4R9C6_9BACI</name>
<dbReference type="Pfam" id="PF03480">
    <property type="entry name" value="DctP"/>
    <property type="match status" value="1"/>
</dbReference>
<gene>
    <name evidence="4" type="ORF">BG258_14735</name>
</gene>
<dbReference type="OrthoDB" id="9776801at2"/>
<accession>A0A1E4R9C6</accession>
<dbReference type="InterPro" id="IPR038404">
    <property type="entry name" value="TRAP_DctP_sf"/>
</dbReference>
<keyword evidence="2" id="KW-0813">Transport</keyword>
<evidence type="ECO:0000256" key="3">
    <source>
        <dbReference type="ARBA" id="ARBA00022729"/>
    </source>
</evidence>
<dbReference type="PANTHER" id="PTHR33376">
    <property type="match status" value="1"/>
</dbReference>
<dbReference type="CDD" id="cd13674">
    <property type="entry name" value="PBP2_TRAP_SBP_like_1"/>
    <property type="match status" value="1"/>
</dbReference>
<dbReference type="GO" id="GO:0055085">
    <property type="term" value="P:transmembrane transport"/>
    <property type="evidence" value="ECO:0007669"/>
    <property type="project" value="InterPro"/>
</dbReference>
<comment type="caution">
    <text evidence="4">The sequence shown here is derived from an EMBL/GenBank/DDBJ whole genome shotgun (WGS) entry which is preliminary data.</text>
</comment>
<dbReference type="InterPro" id="IPR018389">
    <property type="entry name" value="DctP_fam"/>
</dbReference>
<proteinExistence type="inferred from homology"/>
<dbReference type="NCBIfam" id="NF037995">
    <property type="entry name" value="TRAP_S1"/>
    <property type="match status" value="1"/>
</dbReference>
<dbReference type="EMBL" id="MECQ01000001">
    <property type="protein sequence ID" value="ODV57070.1"/>
    <property type="molecule type" value="Genomic_DNA"/>
</dbReference>
<dbReference type="GO" id="GO:0030288">
    <property type="term" value="C:outer membrane-bounded periplasmic space"/>
    <property type="evidence" value="ECO:0007669"/>
    <property type="project" value="InterPro"/>
</dbReference>
<sequence>MKKFIIGTIVTVLFLVITISVQQGLLFANPLPYDDEQKGLDTQITIHLSHVVAENTPKGQAANKFAELVEEKTKGKVKVHVYSNSSLFNDENEFQALQKGEVEMIIPTFSKMTTYVPNWQVLDLPFLFNTNEEVQEVLTGTIGDQLLNELEPIHIKGLGFWYNGFKHLTSVDHPIHTFEDLQGLRIRTMPSKTLEKQFEVLKATPIPISFSEVYTDLEKHAIDAQENTASNIYSKGFYKVQKHMTITQHGILGYAVLMNESFWDSLPAKIQHQLVEAMKETTDWQFEQAARMNEEDMLKLKQQDDFDVSTMSLKERQRFKEQLAPVYDFYKTQTQNDEILAEIKKIVAP</sequence>
<keyword evidence="3" id="KW-0732">Signal</keyword>
<dbReference type="Proteomes" id="UP000094784">
    <property type="component" value="Unassembled WGS sequence"/>
</dbReference>
<dbReference type="AlphaFoldDB" id="A0A1E4R9C6"/>
<evidence type="ECO:0000256" key="1">
    <source>
        <dbReference type="ARBA" id="ARBA00009023"/>
    </source>
</evidence>
<dbReference type="Gene3D" id="3.40.190.170">
    <property type="entry name" value="Bacterial extracellular solute-binding protein, family 7"/>
    <property type="match status" value="1"/>
</dbReference>
<evidence type="ECO:0000256" key="2">
    <source>
        <dbReference type="ARBA" id="ARBA00022448"/>
    </source>
</evidence>